<dbReference type="AlphaFoldDB" id="A0A381QF61"/>
<protein>
    <recommendedName>
        <fullName evidence="1">Lipocalin-like domain-containing protein</fullName>
    </recommendedName>
</protein>
<dbReference type="PROSITE" id="PS51257">
    <property type="entry name" value="PROKAR_LIPOPROTEIN"/>
    <property type="match status" value="1"/>
</dbReference>
<evidence type="ECO:0000313" key="2">
    <source>
        <dbReference type="EMBL" id="SUZ76293.1"/>
    </source>
</evidence>
<proteinExistence type="predicted"/>
<feature type="domain" description="Lipocalin-like" evidence="1">
    <location>
        <begin position="36"/>
        <end position="149"/>
    </location>
</feature>
<dbReference type="InterPro" id="IPR024311">
    <property type="entry name" value="Lipocalin-like"/>
</dbReference>
<organism evidence="2">
    <name type="scientific">marine metagenome</name>
    <dbReference type="NCBI Taxonomy" id="408172"/>
    <lineage>
        <taxon>unclassified sequences</taxon>
        <taxon>metagenomes</taxon>
        <taxon>ecological metagenomes</taxon>
    </lineage>
</organism>
<sequence>MSNTSRNLWLGFLVAACALPLAARAQANTLASDLIGSWRLDSWTLGNGMPRCSEEEGGVSGQIIYSLDGHMSAQLGCAGIDIGDVGSLSAQEVMGRLSRRHFTYYGGYTLDEAAQTVTHHVLGSSSVPFVGSDQVRNFVFEGPDRLVLSPEGSSQRLTWLRNR</sequence>
<reference evidence="2" key="1">
    <citation type="submission" date="2018-05" db="EMBL/GenBank/DDBJ databases">
        <authorList>
            <person name="Lanie J.A."/>
            <person name="Ng W.-L."/>
            <person name="Kazmierczak K.M."/>
            <person name="Andrzejewski T.M."/>
            <person name="Davidsen T.M."/>
            <person name="Wayne K.J."/>
            <person name="Tettelin H."/>
            <person name="Glass J.I."/>
            <person name="Rusch D."/>
            <person name="Podicherti R."/>
            <person name="Tsui H.-C.T."/>
            <person name="Winkler M.E."/>
        </authorList>
    </citation>
    <scope>NUCLEOTIDE SEQUENCE</scope>
</reference>
<evidence type="ECO:0000259" key="1">
    <source>
        <dbReference type="Pfam" id="PF13924"/>
    </source>
</evidence>
<accession>A0A381QF61</accession>
<dbReference type="EMBL" id="UINC01001272">
    <property type="protein sequence ID" value="SUZ76293.1"/>
    <property type="molecule type" value="Genomic_DNA"/>
</dbReference>
<dbReference type="Pfam" id="PF13924">
    <property type="entry name" value="Lipocalin_5"/>
    <property type="match status" value="1"/>
</dbReference>
<gene>
    <name evidence="2" type="ORF">METZ01_LOCUS29147</name>
</gene>
<name>A0A381QF61_9ZZZZ</name>